<organism evidence="2 3">
    <name type="scientific">Synaphobranchus kaupii</name>
    <name type="common">Kaup's arrowtooth eel</name>
    <dbReference type="NCBI Taxonomy" id="118154"/>
    <lineage>
        <taxon>Eukaryota</taxon>
        <taxon>Metazoa</taxon>
        <taxon>Chordata</taxon>
        <taxon>Craniata</taxon>
        <taxon>Vertebrata</taxon>
        <taxon>Euteleostomi</taxon>
        <taxon>Actinopterygii</taxon>
        <taxon>Neopterygii</taxon>
        <taxon>Teleostei</taxon>
        <taxon>Anguilliformes</taxon>
        <taxon>Synaphobranchidae</taxon>
        <taxon>Synaphobranchus</taxon>
    </lineage>
</organism>
<dbReference type="InterPro" id="IPR043502">
    <property type="entry name" value="DNA/RNA_pol_sf"/>
</dbReference>
<evidence type="ECO:0000313" key="2">
    <source>
        <dbReference type="EMBL" id="KAJ8348834.1"/>
    </source>
</evidence>
<gene>
    <name evidence="2" type="ORF">SKAU_G00274230</name>
</gene>
<sequence>MHGLEGAEGLVTEVQQMLAVAETFYADLFSKRDCDSEIQTILLDSIGTRDGQASGHDELPKEFYWAFWELLGPDLLDVYKVLLEKGIADTMRKGVLALLFKSGNCTKNWRPLTLLTTNYKILAKVLALRLKWVMGRLVRQDQTCGIPGRSCTWNLMLTRDVLDWAEDRNLELVLVSIDQEKAFDQVQHDLLFRVLERLGF</sequence>
<protein>
    <recommendedName>
        <fullName evidence="1">Reverse transcriptase domain-containing protein</fullName>
    </recommendedName>
</protein>
<dbReference type="InterPro" id="IPR000477">
    <property type="entry name" value="RT_dom"/>
</dbReference>
<feature type="domain" description="Reverse transcriptase" evidence="1">
    <location>
        <begin position="103"/>
        <end position="199"/>
    </location>
</feature>
<dbReference type="AlphaFoldDB" id="A0A9Q1F0T3"/>
<dbReference type="EMBL" id="JAINUF010000010">
    <property type="protein sequence ID" value="KAJ8348834.1"/>
    <property type="molecule type" value="Genomic_DNA"/>
</dbReference>
<dbReference type="SUPFAM" id="SSF56672">
    <property type="entry name" value="DNA/RNA polymerases"/>
    <property type="match status" value="1"/>
</dbReference>
<dbReference type="OrthoDB" id="416119at2759"/>
<proteinExistence type="predicted"/>
<reference evidence="2" key="1">
    <citation type="journal article" date="2023" name="Science">
        <title>Genome structures resolve the early diversification of teleost fishes.</title>
        <authorList>
            <person name="Parey E."/>
            <person name="Louis A."/>
            <person name="Montfort J."/>
            <person name="Bouchez O."/>
            <person name="Roques C."/>
            <person name="Iampietro C."/>
            <person name="Lluch J."/>
            <person name="Castinel A."/>
            <person name="Donnadieu C."/>
            <person name="Desvignes T."/>
            <person name="Floi Bucao C."/>
            <person name="Jouanno E."/>
            <person name="Wen M."/>
            <person name="Mejri S."/>
            <person name="Dirks R."/>
            <person name="Jansen H."/>
            <person name="Henkel C."/>
            <person name="Chen W.J."/>
            <person name="Zahm M."/>
            <person name="Cabau C."/>
            <person name="Klopp C."/>
            <person name="Thompson A.W."/>
            <person name="Robinson-Rechavi M."/>
            <person name="Braasch I."/>
            <person name="Lecointre G."/>
            <person name="Bobe J."/>
            <person name="Postlethwait J.H."/>
            <person name="Berthelot C."/>
            <person name="Roest Crollius H."/>
            <person name="Guiguen Y."/>
        </authorList>
    </citation>
    <scope>NUCLEOTIDE SEQUENCE</scope>
    <source>
        <strain evidence="2">WJC10195</strain>
    </source>
</reference>
<dbReference type="PANTHER" id="PTHR19446">
    <property type="entry name" value="REVERSE TRANSCRIPTASES"/>
    <property type="match status" value="1"/>
</dbReference>
<keyword evidence="3" id="KW-1185">Reference proteome</keyword>
<comment type="caution">
    <text evidence="2">The sequence shown here is derived from an EMBL/GenBank/DDBJ whole genome shotgun (WGS) entry which is preliminary data.</text>
</comment>
<dbReference type="Proteomes" id="UP001152622">
    <property type="component" value="Chromosome 10"/>
</dbReference>
<evidence type="ECO:0000313" key="3">
    <source>
        <dbReference type="Proteomes" id="UP001152622"/>
    </source>
</evidence>
<name>A0A9Q1F0T3_SYNKA</name>
<accession>A0A9Q1F0T3</accession>
<dbReference type="Pfam" id="PF00078">
    <property type="entry name" value="RVT_1"/>
    <property type="match status" value="1"/>
</dbReference>
<evidence type="ECO:0000259" key="1">
    <source>
        <dbReference type="Pfam" id="PF00078"/>
    </source>
</evidence>